<dbReference type="InterPro" id="IPR036291">
    <property type="entry name" value="NAD(P)-bd_dom_sf"/>
</dbReference>
<name>A0A158IQ78_CABCO</name>
<dbReference type="InterPro" id="IPR052184">
    <property type="entry name" value="SDR_enzymes"/>
</dbReference>
<reference evidence="2" key="1">
    <citation type="submission" date="2016-01" db="EMBL/GenBank/DDBJ databases">
        <authorList>
            <person name="Peeters C."/>
        </authorList>
    </citation>
    <scope>NUCLEOTIDE SEQUENCE [LARGE SCALE GENOMIC DNA]</scope>
</reference>
<dbReference type="Pfam" id="PF00106">
    <property type="entry name" value="adh_short"/>
    <property type="match status" value="1"/>
</dbReference>
<dbReference type="GO" id="GO:0016616">
    <property type="term" value="F:oxidoreductase activity, acting on the CH-OH group of donors, NAD or NADP as acceptor"/>
    <property type="evidence" value="ECO:0007669"/>
    <property type="project" value="TreeGrafter"/>
</dbReference>
<dbReference type="SUPFAM" id="SSF51735">
    <property type="entry name" value="NAD(P)-binding Rossmann-fold domains"/>
    <property type="match status" value="1"/>
</dbReference>
<dbReference type="RefSeq" id="WP_053569713.1">
    <property type="nucleotide sequence ID" value="NZ_FCNY02000015.1"/>
</dbReference>
<dbReference type="Gene3D" id="3.40.50.720">
    <property type="entry name" value="NAD(P)-binding Rossmann-like Domain"/>
    <property type="match status" value="1"/>
</dbReference>
<dbReference type="EMBL" id="FCNY02000015">
    <property type="protein sequence ID" value="SAL58842.1"/>
    <property type="molecule type" value="Genomic_DNA"/>
</dbReference>
<dbReference type="AlphaFoldDB" id="A0A158IQ78"/>
<accession>A0A158IQ78</accession>
<sequence>MPQALNPTHTPTILLIGASRGLGHAMAAEFLKKGWRVVGTVRAGSGRTPLHALADEHRDKVEIETLDITRPNEIRALHERLSDRTFDILFVNAGTTNPDPSQTIGEVSTDDYVSLMITNALSPMRVVERLCDLVPPTGLIGVMSSGQGSIADNESGQREVYRGSKAALNQFMRCFAARQAQTPRAMLLMAPGWVRTELGGPDGTLSIEESVPGVVNVLLAKQGRPGLEYLDYRGLTVRW</sequence>
<dbReference type="InterPro" id="IPR002347">
    <property type="entry name" value="SDR_fam"/>
</dbReference>
<protein>
    <submittedName>
        <fullName evidence="1">Short-chain dehydrogenase/reductase SDR</fullName>
    </submittedName>
</protein>
<gene>
    <name evidence="1" type="ORF">AWB70_05265</name>
</gene>
<dbReference type="PRINTS" id="PR00081">
    <property type="entry name" value="GDHRDH"/>
</dbReference>
<dbReference type="PANTHER" id="PTHR45458">
    <property type="entry name" value="SHORT-CHAIN DEHYDROGENASE/REDUCTASE SDR"/>
    <property type="match status" value="1"/>
</dbReference>
<dbReference type="PANTHER" id="PTHR45458:SF1">
    <property type="entry name" value="SHORT CHAIN DEHYDROGENASE"/>
    <property type="match status" value="1"/>
</dbReference>
<dbReference type="Proteomes" id="UP000054740">
    <property type="component" value="Unassembled WGS sequence"/>
</dbReference>
<evidence type="ECO:0000313" key="2">
    <source>
        <dbReference type="Proteomes" id="UP000054740"/>
    </source>
</evidence>
<organism evidence="1 2">
    <name type="scientific">Caballeronia cordobensis</name>
    <name type="common">Burkholderia cordobensis</name>
    <dbReference type="NCBI Taxonomy" id="1353886"/>
    <lineage>
        <taxon>Bacteria</taxon>
        <taxon>Pseudomonadati</taxon>
        <taxon>Pseudomonadota</taxon>
        <taxon>Betaproteobacteria</taxon>
        <taxon>Burkholderiales</taxon>
        <taxon>Burkholderiaceae</taxon>
        <taxon>Caballeronia</taxon>
    </lineage>
</organism>
<keyword evidence="2" id="KW-1185">Reference proteome</keyword>
<evidence type="ECO:0000313" key="1">
    <source>
        <dbReference type="EMBL" id="SAL58842.1"/>
    </source>
</evidence>
<proteinExistence type="predicted"/>